<evidence type="ECO:0000256" key="1">
    <source>
        <dbReference type="SAM" id="MobiDB-lite"/>
    </source>
</evidence>
<dbReference type="EMBL" id="SOAU01000001">
    <property type="protein sequence ID" value="TDT17633.1"/>
    <property type="molecule type" value="Genomic_DNA"/>
</dbReference>
<organism evidence="2 3">
    <name type="scientific">Ilumatobacter fluminis</name>
    <dbReference type="NCBI Taxonomy" id="467091"/>
    <lineage>
        <taxon>Bacteria</taxon>
        <taxon>Bacillati</taxon>
        <taxon>Actinomycetota</taxon>
        <taxon>Acidimicrobiia</taxon>
        <taxon>Acidimicrobiales</taxon>
        <taxon>Ilumatobacteraceae</taxon>
        <taxon>Ilumatobacter</taxon>
    </lineage>
</organism>
<name>A0A4R7I4R6_9ACTN</name>
<gene>
    <name evidence="2" type="ORF">BDK89_3244</name>
</gene>
<dbReference type="Proteomes" id="UP000294558">
    <property type="component" value="Unassembled WGS sequence"/>
</dbReference>
<evidence type="ECO:0000313" key="2">
    <source>
        <dbReference type="EMBL" id="TDT17633.1"/>
    </source>
</evidence>
<accession>A0A4R7I4R6</accession>
<reference evidence="2 3" key="1">
    <citation type="submission" date="2019-03" db="EMBL/GenBank/DDBJ databases">
        <title>Sequencing the genomes of 1000 actinobacteria strains.</title>
        <authorList>
            <person name="Klenk H.-P."/>
        </authorList>
    </citation>
    <scope>NUCLEOTIDE SEQUENCE [LARGE SCALE GENOMIC DNA]</scope>
    <source>
        <strain evidence="2 3">DSM 18936</strain>
    </source>
</reference>
<sequence length="84" mass="9132">MASDRTIPAARNSFQDHPKVDRESGDVHTFVVRIAPATDPADAWHGVVRRVADGEETPFHGADELLALMSADREPPDPRTDSVG</sequence>
<feature type="region of interest" description="Disordered" evidence="1">
    <location>
        <begin position="1"/>
        <end position="22"/>
    </location>
</feature>
<dbReference type="AlphaFoldDB" id="A0A4R7I4R6"/>
<evidence type="ECO:0000313" key="3">
    <source>
        <dbReference type="Proteomes" id="UP000294558"/>
    </source>
</evidence>
<keyword evidence="3" id="KW-1185">Reference proteome</keyword>
<proteinExistence type="predicted"/>
<protein>
    <submittedName>
        <fullName evidence="2">Uncharacterized protein</fullName>
    </submittedName>
</protein>
<comment type="caution">
    <text evidence="2">The sequence shown here is derived from an EMBL/GenBank/DDBJ whole genome shotgun (WGS) entry which is preliminary data.</text>
</comment>